<evidence type="ECO:0000256" key="2">
    <source>
        <dbReference type="ARBA" id="ARBA00008610"/>
    </source>
</evidence>
<dbReference type="Gene3D" id="3.40.50.2300">
    <property type="match status" value="2"/>
</dbReference>
<keyword evidence="5" id="KW-0472">Membrane</keyword>
<dbReference type="RefSeq" id="WP_165920840.1">
    <property type="nucleotide sequence ID" value="NZ_SLZZ01000002.1"/>
</dbReference>
<keyword evidence="3" id="KW-1003">Cell membrane</keyword>
<dbReference type="PROSITE" id="PS51257">
    <property type="entry name" value="PROKAR_LIPOPROTEIN"/>
    <property type="match status" value="1"/>
</dbReference>
<name>A0A4R3KG94_9FIRM</name>
<dbReference type="InterPro" id="IPR003760">
    <property type="entry name" value="PnrA-like"/>
</dbReference>
<dbReference type="GO" id="GO:0005886">
    <property type="term" value="C:plasma membrane"/>
    <property type="evidence" value="ECO:0007669"/>
    <property type="project" value="UniProtKB-SubCell"/>
</dbReference>
<sequence>MKKAGKSLSVLLAAAMIAGSLTACGGGKDDGRADSGEKKDVKIAIVCDSAGQNDNGYNQTAVEGAKKAADELGVEYKVVEPENGVPAALETLAEDGYNVIFNLEYDFDALIKGVGGSEPIAVMYPDTTFVCVNDNPNQYDDGNVIHDNVICALFDVHEASYIAGALSVQVLENKDILFPAENYSFTDLDKGGRTIGFVGGTNSNGITVFSDGFIEGINKAAEDLGVNYDYYAKYDAGFSDPATGSTVAGTYYNQGANVVYAVAGSVGDGVASKAKEEKKLAIHVDADKDDMQPGYILTSVIKNTSVPVYDITKAYVDGTIDDMDRLQTFPLASGATDITELTQIKQAIADTDEAQAKWEEIMTYVDDLKTQIADGKIKVTNAQIGEAFDPSACKNVTIK</sequence>
<feature type="chain" id="PRO_5020885865" evidence="7">
    <location>
        <begin position="24"/>
        <end position="399"/>
    </location>
</feature>
<evidence type="ECO:0000256" key="7">
    <source>
        <dbReference type="SAM" id="SignalP"/>
    </source>
</evidence>
<protein>
    <submittedName>
        <fullName evidence="9">Basic membrane protein A</fullName>
    </submittedName>
</protein>
<evidence type="ECO:0000313" key="9">
    <source>
        <dbReference type="EMBL" id="TCS82347.1"/>
    </source>
</evidence>
<organism evidence="9 10">
    <name type="scientific">Muricomes intestini</name>
    <dbReference type="NCBI Taxonomy" id="1796634"/>
    <lineage>
        <taxon>Bacteria</taxon>
        <taxon>Bacillati</taxon>
        <taxon>Bacillota</taxon>
        <taxon>Clostridia</taxon>
        <taxon>Lachnospirales</taxon>
        <taxon>Lachnospiraceae</taxon>
        <taxon>Muricomes</taxon>
    </lineage>
</organism>
<dbReference type="PANTHER" id="PTHR34296">
    <property type="entry name" value="TRANSCRIPTIONAL ACTIVATOR PROTEIN MED"/>
    <property type="match status" value="1"/>
</dbReference>
<dbReference type="PANTHER" id="PTHR34296:SF2">
    <property type="entry name" value="ABC TRANSPORTER GUANOSINE-BINDING PROTEIN NUPN"/>
    <property type="match status" value="1"/>
</dbReference>
<keyword evidence="10" id="KW-1185">Reference proteome</keyword>
<dbReference type="InterPro" id="IPR028082">
    <property type="entry name" value="Peripla_BP_I"/>
</dbReference>
<feature type="signal peptide" evidence="7">
    <location>
        <begin position="1"/>
        <end position="23"/>
    </location>
</feature>
<feature type="domain" description="ABC transporter substrate-binding protein PnrA-like" evidence="8">
    <location>
        <begin position="45"/>
        <end position="342"/>
    </location>
</feature>
<proteinExistence type="inferred from homology"/>
<accession>A0A4R3KG94</accession>
<dbReference type="InterPro" id="IPR050957">
    <property type="entry name" value="BMP_lipoprotein"/>
</dbReference>
<evidence type="ECO:0000256" key="6">
    <source>
        <dbReference type="ARBA" id="ARBA00023288"/>
    </source>
</evidence>
<evidence type="ECO:0000259" key="8">
    <source>
        <dbReference type="Pfam" id="PF02608"/>
    </source>
</evidence>
<comment type="caution">
    <text evidence="9">The sequence shown here is derived from an EMBL/GenBank/DDBJ whole genome shotgun (WGS) entry which is preliminary data.</text>
</comment>
<dbReference type="CDD" id="cd06354">
    <property type="entry name" value="PBP1_PrnA-like"/>
    <property type="match status" value="1"/>
</dbReference>
<dbReference type="AlphaFoldDB" id="A0A4R3KG94"/>
<evidence type="ECO:0000256" key="5">
    <source>
        <dbReference type="ARBA" id="ARBA00023136"/>
    </source>
</evidence>
<evidence type="ECO:0000313" key="10">
    <source>
        <dbReference type="Proteomes" id="UP000295726"/>
    </source>
</evidence>
<comment type="similarity">
    <text evidence="2">Belongs to the BMP lipoprotein family.</text>
</comment>
<dbReference type="Pfam" id="PF02608">
    <property type="entry name" value="Bmp"/>
    <property type="match status" value="1"/>
</dbReference>
<evidence type="ECO:0000256" key="1">
    <source>
        <dbReference type="ARBA" id="ARBA00004193"/>
    </source>
</evidence>
<dbReference type="SUPFAM" id="SSF53822">
    <property type="entry name" value="Periplasmic binding protein-like I"/>
    <property type="match status" value="1"/>
</dbReference>
<comment type="subcellular location">
    <subcellularLocation>
        <location evidence="1">Cell membrane</location>
        <topology evidence="1">Lipid-anchor</topology>
    </subcellularLocation>
</comment>
<dbReference type="EMBL" id="SLZZ01000002">
    <property type="protein sequence ID" value="TCS82347.1"/>
    <property type="molecule type" value="Genomic_DNA"/>
</dbReference>
<evidence type="ECO:0000256" key="3">
    <source>
        <dbReference type="ARBA" id="ARBA00022475"/>
    </source>
</evidence>
<reference evidence="9 10" key="1">
    <citation type="submission" date="2019-03" db="EMBL/GenBank/DDBJ databases">
        <title>Genomic Encyclopedia of Type Strains, Phase IV (KMG-IV): sequencing the most valuable type-strain genomes for metagenomic binning, comparative biology and taxonomic classification.</title>
        <authorList>
            <person name="Goeker M."/>
        </authorList>
    </citation>
    <scope>NUCLEOTIDE SEQUENCE [LARGE SCALE GENOMIC DNA]</scope>
    <source>
        <strain evidence="9 10">DSM 29489</strain>
    </source>
</reference>
<evidence type="ECO:0000256" key="4">
    <source>
        <dbReference type="ARBA" id="ARBA00022729"/>
    </source>
</evidence>
<keyword evidence="6" id="KW-0449">Lipoprotein</keyword>
<dbReference type="Proteomes" id="UP000295726">
    <property type="component" value="Unassembled WGS sequence"/>
</dbReference>
<gene>
    <name evidence="9" type="ORF">EDD59_102216</name>
</gene>
<keyword evidence="4 7" id="KW-0732">Signal</keyword>